<dbReference type="KEGG" id="trg:TRUGW13939_05568"/>
<feature type="compositionally biased region" description="Basic and acidic residues" evidence="1">
    <location>
        <begin position="161"/>
        <end position="170"/>
    </location>
</feature>
<dbReference type="InterPro" id="IPR013083">
    <property type="entry name" value="Znf_RING/FYVE/PHD"/>
</dbReference>
<dbReference type="OrthoDB" id="5370011at2759"/>
<reference evidence="3" key="1">
    <citation type="submission" date="2020-06" db="EMBL/GenBank/DDBJ databases">
        <title>A chromosome-scale genome assembly of Talaromyces rugulosus W13939.</title>
        <authorList>
            <person name="Wang B."/>
            <person name="Guo L."/>
            <person name="Ye K."/>
            <person name="Wang L."/>
        </authorList>
    </citation>
    <scope>NUCLEOTIDE SEQUENCE [LARGE SCALE GENOMIC DNA]</scope>
    <source>
        <strain evidence="3">W13939</strain>
    </source>
</reference>
<feature type="region of interest" description="Disordered" evidence="1">
    <location>
        <begin position="309"/>
        <end position="336"/>
    </location>
</feature>
<dbReference type="SUPFAM" id="SSF57903">
    <property type="entry name" value="FYVE/PHD zinc finger"/>
    <property type="match status" value="1"/>
</dbReference>
<organism evidence="2 3">
    <name type="scientific">Talaromyces rugulosus</name>
    <name type="common">Penicillium rugulosum</name>
    <dbReference type="NCBI Taxonomy" id="121627"/>
    <lineage>
        <taxon>Eukaryota</taxon>
        <taxon>Fungi</taxon>
        <taxon>Dikarya</taxon>
        <taxon>Ascomycota</taxon>
        <taxon>Pezizomycotina</taxon>
        <taxon>Eurotiomycetes</taxon>
        <taxon>Eurotiomycetidae</taxon>
        <taxon>Eurotiales</taxon>
        <taxon>Trichocomaceae</taxon>
        <taxon>Talaromyces</taxon>
        <taxon>Talaromyces sect. Islandici</taxon>
    </lineage>
</organism>
<accession>A0A7H8QWH7</accession>
<evidence type="ECO:0000313" key="2">
    <source>
        <dbReference type="EMBL" id="QKX58444.1"/>
    </source>
</evidence>
<feature type="region of interest" description="Disordered" evidence="1">
    <location>
        <begin position="259"/>
        <end position="279"/>
    </location>
</feature>
<keyword evidence="3" id="KW-1185">Reference proteome</keyword>
<dbReference type="Proteomes" id="UP000509510">
    <property type="component" value="Chromosome III"/>
</dbReference>
<protein>
    <submittedName>
        <fullName evidence="2">Uncharacterized protein</fullName>
    </submittedName>
</protein>
<evidence type="ECO:0000256" key="1">
    <source>
        <dbReference type="SAM" id="MobiDB-lite"/>
    </source>
</evidence>
<sequence>MDQSRKKEDVGSRFLNRMGSVFRRKPRRTESTVSNITIEEDATPTATTIPTTTSGFQPTTTTTITAGPAATTTNRNSAPVVQWSAIKQERARALFAKYGLTLEPEEWMSPRNLEVQRVEKPIRMRVRRSCHRCQTTFGSDKVCSSCQHVRCKKCPRHPPPRTKEEKEARALAKAQGKAPEKPAAAGPSGPAPAAVPAKKPKQLLTLPSRTGGQDLVYKQIRQRVRRTCHRCQTVFHGDSKECENCAHIRCKKCPRDPPKLSKYPDGYPGDVDPPPERPQRVWRKPRMRVRYFCNQCDNLFVSGEQACSNCGQDKGPETRRDPPKKQKPELDPEVVRRVQERLASLQVNDG</sequence>
<feature type="compositionally biased region" description="Basic and acidic residues" evidence="1">
    <location>
        <begin position="314"/>
        <end position="336"/>
    </location>
</feature>
<feature type="compositionally biased region" description="Low complexity" evidence="1">
    <location>
        <begin position="171"/>
        <end position="197"/>
    </location>
</feature>
<dbReference type="InterPro" id="IPR011011">
    <property type="entry name" value="Znf_FYVE_PHD"/>
</dbReference>
<proteinExistence type="predicted"/>
<name>A0A7H8QWH7_TALRU</name>
<dbReference type="RefSeq" id="XP_035344622.1">
    <property type="nucleotide sequence ID" value="XM_035488729.1"/>
</dbReference>
<dbReference type="Gene3D" id="3.30.40.10">
    <property type="entry name" value="Zinc/RING finger domain, C3HC4 (zinc finger)"/>
    <property type="match status" value="1"/>
</dbReference>
<gene>
    <name evidence="2" type="ORF">TRUGW13939_05568</name>
</gene>
<dbReference type="AlphaFoldDB" id="A0A7H8QWH7"/>
<feature type="region of interest" description="Disordered" evidence="1">
    <location>
        <begin position="154"/>
        <end position="197"/>
    </location>
</feature>
<evidence type="ECO:0000313" key="3">
    <source>
        <dbReference type="Proteomes" id="UP000509510"/>
    </source>
</evidence>
<dbReference type="EMBL" id="CP055900">
    <property type="protein sequence ID" value="QKX58444.1"/>
    <property type="molecule type" value="Genomic_DNA"/>
</dbReference>
<dbReference type="GeneID" id="55993065"/>
<feature type="region of interest" description="Disordered" evidence="1">
    <location>
        <begin position="40"/>
        <end position="76"/>
    </location>
</feature>
<feature type="compositionally biased region" description="Low complexity" evidence="1">
    <location>
        <begin position="43"/>
        <end position="73"/>
    </location>
</feature>